<evidence type="ECO:0000313" key="1">
    <source>
        <dbReference type="EMBL" id="WNH07881.1"/>
    </source>
</evidence>
<dbReference type="Gene3D" id="3.40.50.1820">
    <property type="entry name" value="alpha/beta hydrolase"/>
    <property type="match status" value="1"/>
</dbReference>
<organism evidence="1 2">
    <name type="scientific">Thalassobellus suaedae</name>
    <dbReference type="NCBI Taxonomy" id="3074124"/>
    <lineage>
        <taxon>Bacteria</taxon>
        <taxon>Pseudomonadati</taxon>
        <taxon>Bacteroidota</taxon>
        <taxon>Flavobacteriia</taxon>
        <taxon>Flavobacteriales</taxon>
        <taxon>Flavobacteriaceae</taxon>
        <taxon>Thalassobellus</taxon>
    </lineage>
</organism>
<proteinExistence type="predicted"/>
<dbReference type="GO" id="GO:0016787">
    <property type="term" value="F:hydrolase activity"/>
    <property type="evidence" value="ECO:0007669"/>
    <property type="project" value="UniProtKB-KW"/>
</dbReference>
<name>A0ABY9XPM2_9FLAO</name>
<dbReference type="RefSeq" id="WP_415864720.1">
    <property type="nucleotide sequence ID" value="NZ_CP134537.1"/>
</dbReference>
<protein>
    <submittedName>
        <fullName evidence="1">Alpha/beta hydrolase</fullName>
    </submittedName>
</protein>
<evidence type="ECO:0000313" key="2">
    <source>
        <dbReference type="Proteomes" id="UP001302806"/>
    </source>
</evidence>
<accession>A0ABY9XPM2</accession>
<gene>
    <name evidence="1" type="ORF">RHP51_11830</name>
</gene>
<dbReference type="Proteomes" id="UP001302806">
    <property type="component" value="Chromosome"/>
</dbReference>
<dbReference type="SUPFAM" id="SSF53474">
    <property type="entry name" value="alpha/beta-Hydrolases"/>
    <property type="match status" value="1"/>
</dbReference>
<dbReference type="InterPro" id="IPR029058">
    <property type="entry name" value="AB_hydrolase_fold"/>
</dbReference>
<sequence length="221" mass="25327">MGQEIIHVYLMPGMAASPKIFEYIKLPESQFKMHYLEWIVPLDDELLSDYALRVSQNIKHDNIVLLGVSFGGVLVQEISKCLKVSRLIIVSSVKSVHEIPKHMLLAKATKAYKLVPTQLASNIDVFAKYAFGNVVSKRLELYKKYLSVNDSKYLSWAIKNMVCWNQEKPNPEIVHIHGDNDAVFPIKNISNCISIKNGTHIMIINKYKWFNENLPRIILND</sequence>
<reference evidence="1 2" key="1">
    <citation type="submission" date="2023-09" db="EMBL/GenBank/DDBJ databases">
        <title>Thalassobella suaedae gen. nov., sp. nov., a marine bacterium of the family Flavobacteriaceae isolated from a halophyte Suaeda japonica.</title>
        <authorList>
            <person name="Lee S.Y."/>
            <person name="Hwang C.Y."/>
        </authorList>
    </citation>
    <scope>NUCLEOTIDE SEQUENCE [LARGE SCALE GENOMIC DNA]</scope>
    <source>
        <strain evidence="1 2">HL-DH14</strain>
    </source>
</reference>
<keyword evidence="1" id="KW-0378">Hydrolase</keyword>
<dbReference type="EMBL" id="CP134537">
    <property type="protein sequence ID" value="WNH07881.1"/>
    <property type="molecule type" value="Genomic_DNA"/>
</dbReference>